<feature type="compositionally biased region" description="Pro residues" evidence="1">
    <location>
        <begin position="1"/>
        <end position="14"/>
    </location>
</feature>
<evidence type="ECO:0000256" key="2">
    <source>
        <dbReference type="SAM" id="Phobius"/>
    </source>
</evidence>
<evidence type="ECO:0000313" key="3">
    <source>
        <dbReference type="EMBL" id="CAB4687508.1"/>
    </source>
</evidence>
<reference evidence="3" key="1">
    <citation type="submission" date="2020-05" db="EMBL/GenBank/DDBJ databases">
        <authorList>
            <person name="Chiriac C."/>
            <person name="Salcher M."/>
            <person name="Ghai R."/>
            <person name="Kavagutti S V."/>
        </authorList>
    </citation>
    <scope>NUCLEOTIDE SEQUENCE</scope>
</reference>
<sequence length="550" mass="57106">MTSSTPPGPPPAGPAPEYLESGGGGPLTPGPPRPGRRRLVVIGIGGGLALGVAAAAAWAATWYFADGPQAAEALPADTIAYAGLTLDPSGEQKLDALRTLDKFPTVSDAFDLDGDLRDIDIKERIFEFVLTDAACEGLDYADDIEPWLGDRVALALVADVDDQPQPVAAIEVTDEAAAEDGLSAFRECAGGEDDFGGWVIDDGWAVLADSEDFATEVARATRDGSLADDEDFRSWTERAGDPGIVTLYAAPAAGAYLGRALEDIGQQGFGMPMGQVSAYDDAPSSVDWAIGSAFADFQGMAAVVRFDDGALEVEIAGGPNGAGRVTGESAAGSALVESLPSDTAAAFGTGWEPGWFDAVTGAIGGDEFFDPMAMLEEFAATYGLDLPDDAETLLGEATAVAVGPDFDPDRFLSEGDTAGLPLGIKVEGDTAGIEEVLGKLRAGLLPEEQALLESDSEGDVVAVGPDADYRAALLEDGDLGGSETYRDVVREDDASSVLFVDLNAFEALFSSDVFGEDDDVLRDVEPLAGLGLITWTDDDVSHTVLRITTD</sequence>
<accession>A0A6J6NRV9</accession>
<dbReference type="PROSITE" id="PS51318">
    <property type="entry name" value="TAT"/>
    <property type="match status" value="1"/>
</dbReference>
<keyword evidence="2" id="KW-1133">Transmembrane helix</keyword>
<dbReference type="InterPro" id="IPR006311">
    <property type="entry name" value="TAT_signal"/>
</dbReference>
<evidence type="ECO:0000256" key="1">
    <source>
        <dbReference type="SAM" id="MobiDB-lite"/>
    </source>
</evidence>
<keyword evidence="2" id="KW-0472">Membrane</keyword>
<dbReference type="AlphaFoldDB" id="A0A6J6NRV9"/>
<keyword evidence="2" id="KW-0812">Transmembrane</keyword>
<feature type="region of interest" description="Disordered" evidence="1">
    <location>
        <begin position="1"/>
        <end position="34"/>
    </location>
</feature>
<dbReference type="InterPro" id="IPR021787">
    <property type="entry name" value="DUF3352"/>
</dbReference>
<feature type="transmembrane region" description="Helical" evidence="2">
    <location>
        <begin position="39"/>
        <end position="65"/>
    </location>
</feature>
<dbReference type="EMBL" id="CAEZXR010000012">
    <property type="protein sequence ID" value="CAB4687508.1"/>
    <property type="molecule type" value="Genomic_DNA"/>
</dbReference>
<organism evidence="3">
    <name type="scientific">freshwater metagenome</name>
    <dbReference type="NCBI Taxonomy" id="449393"/>
    <lineage>
        <taxon>unclassified sequences</taxon>
        <taxon>metagenomes</taxon>
        <taxon>ecological metagenomes</taxon>
    </lineage>
</organism>
<name>A0A6J6NRV9_9ZZZZ</name>
<proteinExistence type="predicted"/>
<dbReference type="Pfam" id="PF11832">
    <property type="entry name" value="DUF3352"/>
    <property type="match status" value="1"/>
</dbReference>
<protein>
    <submittedName>
        <fullName evidence="3">Unannotated protein</fullName>
    </submittedName>
</protein>
<gene>
    <name evidence="3" type="ORF">UFOPK2579_00192</name>
</gene>